<organism evidence="1 2">
    <name type="scientific">Tanacetum coccineum</name>
    <dbReference type="NCBI Taxonomy" id="301880"/>
    <lineage>
        <taxon>Eukaryota</taxon>
        <taxon>Viridiplantae</taxon>
        <taxon>Streptophyta</taxon>
        <taxon>Embryophyta</taxon>
        <taxon>Tracheophyta</taxon>
        <taxon>Spermatophyta</taxon>
        <taxon>Magnoliopsida</taxon>
        <taxon>eudicotyledons</taxon>
        <taxon>Gunneridae</taxon>
        <taxon>Pentapetalae</taxon>
        <taxon>asterids</taxon>
        <taxon>campanulids</taxon>
        <taxon>Asterales</taxon>
        <taxon>Asteraceae</taxon>
        <taxon>Asteroideae</taxon>
        <taxon>Anthemideae</taxon>
        <taxon>Anthemidinae</taxon>
        <taxon>Tanacetum</taxon>
    </lineage>
</organism>
<comment type="caution">
    <text evidence="1">The sequence shown here is derived from an EMBL/GenBank/DDBJ whole genome shotgun (WGS) entry which is preliminary data.</text>
</comment>
<evidence type="ECO:0000313" key="2">
    <source>
        <dbReference type="Proteomes" id="UP001151760"/>
    </source>
</evidence>
<name>A0ABQ5F8W7_9ASTR</name>
<reference evidence="1" key="2">
    <citation type="submission" date="2022-01" db="EMBL/GenBank/DDBJ databases">
        <authorList>
            <person name="Yamashiro T."/>
            <person name="Shiraishi A."/>
            <person name="Satake H."/>
            <person name="Nakayama K."/>
        </authorList>
    </citation>
    <scope>NUCLEOTIDE SEQUENCE</scope>
</reference>
<dbReference type="PANTHER" id="PTHR33116:SF76">
    <property type="entry name" value="DUF4283 DOMAIN-CONTAINING PROTEIN"/>
    <property type="match status" value="1"/>
</dbReference>
<dbReference type="EMBL" id="BQNB010017102">
    <property type="protein sequence ID" value="GJT59355.1"/>
    <property type="molecule type" value="Genomic_DNA"/>
</dbReference>
<protein>
    <submittedName>
        <fullName evidence="1">Uncharacterized protein</fullName>
    </submittedName>
</protein>
<accession>A0ABQ5F8W7</accession>
<keyword evidence="2" id="KW-1185">Reference proteome</keyword>
<proteinExistence type="predicted"/>
<evidence type="ECO:0000313" key="1">
    <source>
        <dbReference type="EMBL" id="GJT59355.1"/>
    </source>
</evidence>
<reference evidence="1" key="1">
    <citation type="journal article" date="2022" name="Int. J. Mol. Sci.">
        <title>Draft Genome of Tanacetum Coccineum: Genomic Comparison of Closely Related Tanacetum-Family Plants.</title>
        <authorList>
            <person name="Yamashiro T."/>
            <person name="Shiraishi A."/>
            <person name="Nakayama K."/>
            <person name="Satake H."/>
        </authorList>
    </citation>
    <scope>NUCLEOTIDE SEQUENCE</scope>
</reference>
<gene>
    <name evidence="1" type="ORF">Tco_1002888</name>
</gene>
<dbReference type="Proteomes" id="UP001151760">
    <property type="component" value="Unassembled WGS sequence"/>
</dbReference>
<sequence>MWKITSKISWRCLIRKEAGVSYCKVLGDKVEEELIIRGNKDFVSGWKDFKLLLLFFPLADSTGASVYLLPTTVIHDLEKLFKRFLWNAGDSAKGKARVSWKVEWKECFYCMDKLVLDGPLALSLLEGSYLYARLDDNARVADMIRDNQWVWPDGWRENFTILGNFTSTVNLVNKDDKVLWVTNAGDKVKFNTKQCDFPKNVWAKMVNLAFKMKMQVNLHDIVDSLAGRKGKNNIGNVVGKLVLAATVYFIWHERNFRLFKGEKK</sequence>
<dbReference type="PANTHER" id="PTHR33116">
    <property type="entry name" value="REVERSE TRANSCRIPTASE ZINC-BINDING DOMAIN-CONTAINING PROTEIN-RELATED-RELATED"/>
    <property type="match status" value="1"/>
</dbReference>